<dbReference type="Proteomes" id="UP000784294">
    <property type="component" value="Unassembled WGS sequence"/>
</dbReference>
<keyword evidence="2" id="KW-1185">Reference proteome</keyword>
<evidence type="ECO:0000313" key="1">
    <source>
        <dbReference type="EMBL" id="VEL17637.1"/>
    </source>
</evidence>
<evidence type="ECO:0000313" key="2">
    <source>
        <dbReference type="Proteomes" id="UP000784294"/>
    </source>
</evidence>
<proteinExistence type="predicted"/>
<comment type="caution">
    <text evidence="1">The sequence shown here is derived from an EMBL/GenBank/DDBJ whole genome shotgun (WGS) entry which is preliminary data.</text>
</comment>
<name>A0A448WQI3_9PLAT</name>
<sequence length="282" mass="31835">MSTFGSTDNLESVCPVFAFVVCLVLRPKLQRHNHPVSVFLEGAQAEDTSLPLLQVKVVIFSNDSSLSCWTHGQNPMSLCRPKPAVTSFQTIGTGNHLRKSHVATSPRKRLLRLPLMTASTILWIELVVKICRPQNVGEFYNIYDSVPNFAKVTVPSSWDEMDADRILITQLTSTSTLSESVWLRDSKLGSTRKRRRIPLDQLSIGFTGTFMLTLFPWKPPSILSSFSTPELGGQHDLKRDRRIVRPRAACTCSEAARTTQRTVPRRIRNCVFRRGKILFFDC</sequence>
<dbReference type="AlphaFoldDB" id="A0A448WQI3"/>
<protein>
    <submittedName>
        <fullName evidence="1">Uncharacterized protein</fullName>
    </submittedName>
</protein>
<organism evidence="1 2">
    <name type="scientific">Protopolystoma xenopodis</name>
    <dbReference type="NCBI Taxonomy" id="117903"/>
    <lineage>
        <taxon>Eukaryota</taxon>
        <taxon>Metazoa</taxon>
        <taxon>Spiralia</taxon>
        <taxon>Lophotrochozoa</taxon>
        <taxon>Platyhelminthes</taxon>
        <taxon>Monogenea</taxon>
        <taxon>Polyopisthocotylea</taxon>
        <taxon>Polystomatidea</taxon>
        <taxon>Polystomatidae</taxon>
        <taxon>Protopolystoma</taxon>
    </lineage>
</organism>
<reference evidence="1" key="1">
    <citation type="submission" date="2018-11" db="EMBL/GenBank/DDBJ databases">
        <authorList>
            <consortium name="Pathogen Informatics"/>
        </authorList>
    </citation>
    <scope>NUCLEOTIDE SEQUENCE</scope>
</reference>
<gene>
    <name evidence="1" type="ORF">PXEA_LOCUS11077</name>
</gene>
<dbReference type="EMBL" id="CAAALY010033520">
    <property type="protein sequence ID" value="VEL17637.1"/>
    <property type="molecule type" value="Genomic_DNA"/>
</dbReference>
<accession>A0A448WQI3</accession>